<keyword evidence="2" id="KW-0479">Metal-binding</keyword>
<dbReference type="InterPro" id="IPR012312">
    <property type="entry name" value="Hemerythrin-like"/>
</dbReference>
<dbReference type="Pfam" id="PF01814">
    <property type="entry name" value="Hemerythrin"/>
    <property type="match status" value="1"/>
</dbReference>
<evidence type="ECO:0000256" key="2">
    <source>
        <dbReference type="ARBA" id="ARBA00022723"/>
    </source>
</evidence>
<evidence type="ECO:0000259" key="4">
    <source>
        <dbReference type="Pfam" id="PF01814"/>
    </source>
</evidence>
<dbReference type="AlphaFoldDB" id="A0A0V8RU91"/>
<evidence type="ECO:0000313" key="6">
    <source>
        <dbReference type="Proteomes" id="UP000053352"/>
    </source>
</evidence>
<feature type="domain" description="Hemerythrin-like" evidence="4">
    <location>
        <begin position="153"/>
        <end position="265"/>
    </location>
</feature>
<organism evidence="5 6">
    <name type="scientific">Pyrodictium occultum</name>
    <dbReference type="NCBI Taxonomy" id="2309"/>
    <lineage>
        <taxon>Archaea</taxon>
        <taxon>Thermoproteota</taxon>
        <taxon>Thermoprotei</taxon>
        <taxon>Desulfurococcales</taxon>
        <taxon>Pyrodictiaceae</taxon>
        <taxon>Pyrodictium</taxon>
    </lineage>
</organism>
<evidence type="ECO:0000256" key="3">
    <source>
        <dbReference type="ARBA" id="ARBA00023004"/>
    </source>
</evidence>
<evidence type="ECO:0000256" key="1">
    <source>
        <dbReference type="ARBA" id="ARBA00010587"/>
    </source>
</evidence>
<dbReference type="Proteomes" id="UP000053352">
    <property type="component" value="Unassembled WGS sequence"/>
</dbReference>
<dbReference type="InterPro" id="IPR016131">
    <property type="entry name" value="Haemerythrin_Fe_BS"/>
</dbReference>
<keyword evidence="6" id="KW-1185">Reference proteome</keyword>
<reference evidence="5 6" key="1">
    <citation type="submission" date="2015-11" db="EMBL/GenBank/DDBJ databases">
        <title>Genome sequence of Pyrodictium occultum PL-19, a marine hyperthermophilic archaeon isolated from Volcano, Italy.</title>
        <authorList>
            <person name="Utturkar S."/>
            <person name="Huber H."/>
            <person name="Leptihn S."/>
            <person name="Brown S."/>
            <person name="Stetter K.O."/>
            <person name="Podar M."/>
        </authorList>
    </citation>
    <scope>NUCLEOTIDE SEQUENCE [LARGE SCALE GENOMIC DNA]</scope>
    <source>
        <strain evidence="5 6">PL-19</strain>
    </source>
</reference>
<dbReference type="GO" id="GO:0046872">
    <property type="term" value="F:metal ion binding"/>
    <property type="evidence" value="ECO:0007669"/>
    <property type="project" value="UniProtKB-KW"/>
</dbReference>
<dbReference type="PANTHER" id="PTHR37164:SF1">
    <property type="entry name" value="BACTERIOHEMERYTHRIN"/>
    <property type="match status" value="1"/>
</dbReference>
<dbReference type="SUPFAM" id="SSF47188">
    <property type="entry name" value="Hemerythrin-like"/>
    <property type="match status" value="1"/>
</dbReference>
<dbReference type="CDD" id="cd12107">
    <property type="entry name" value="Hemerythrin"/>
    <property type="match status" value="1"/>
</dbReference>
<dbReference type="InterPro" id="IPR035938">
    <property type="entry name" value="Hemerythrin-like_sf"/>
</dbReference>
<dbReference type="Gene3D" id="1.20.120.50">
    <property type="entry name" value="Hemerythrin-like"/>
    <property type="match status" value="1"/>
</dbReference>
<protein>
    <recommendedName>
        <fullName evidence="4">Hemerythrin-like domain-containing protein</fullName>
    </recommendedName>
</protein>
<dbReference type="InterPro" id="IPR050669">
    <property type="entry name" value="Hemerythrin"/>
</dbReference>
<dbReference type="NCBIfam" id="TIGR02481">
    <property type="entry name" value="hemeryth_dom"/>
    <property type="match status" value="1"/>
</dbReference>
<gene>
    <name evidence="5" type="ORF">CF15_02030</name>
</gene>
<name>A0A0V8RU91_PYROC</name>
<proteinExistence type="inferred from homology"/>
<dbReference type="PROSITE" id="PS00550">
    <property type="entry name" value="HEMERYTHRINS"/>
    <property type="match status" value="1"/>
</dbReference>
<sequence>MEVGVDRIPEALKPVPHTLPPPYNYAASSIEWNSRLLDDPGLVLQLLEAAEAREEFEARLPGLRGQVRHLVTGRLAEKAGPRLLILEGERLSAWLLTYGVVVTAVRLEEPGVGVSYGLQALHALDEWTGSVKVVAARLRPYVYHWGPELSVYIKGLDNQHRYLVTVLNNLYISLLAGEEKEVVDDVLKSLVDYTRFHFRSEEKLFDKYGYPRAEAHRRQHQSFVEKVTEFNEQYEAGEKQLTLSVLRFLSDWVRNHILVSDHDYGEWFYRKGLPIVDEEAARESRLARRKLGLD</sequence>
<accession>A0A0V8RU91</accession>
<evidence type="ECO:0000313" key="5">
    <source>
        <dbReference type="EMBL" id="KSW11631.1"/>
    </source>
</evidence>
<dbReference type="STRING" id="2309.CF15_02030"/>
<keyword evidence="3" id="KW-0408">Iron</keyword>
<comment type="similarity">
    <text evidence="1">Belongs to the hemerythrin family.</text>
</comment>
<dbReference type="PANTHER" id="PTHR37164">
    <property type="entry name" value="BACTERIOHEMERYTHRIN"/>
    <property type="match status" value="1"/>
</dbReference>
<comment type="caution">
    <text evidence="5">The sequence shown here is derived from an EMBL/GenBank/DDBJ whole genome shotgun (WGS) entry which is preliminary data.</text>
</comment>
<dbReference type="EMBL" id="LNTB01000001">
    <property type="protein sequence ID" value="KSW11631.1"/>
    <property type="molecule type" value="Genomic_DNA"/>
</dbReference>
<dbReference type="InterPro" id="IPR012827">
    <property type="entry name" value="Hemerythrin_metal-bd"/>
</dbReference>
<dbReference type="NCBIfam" id="NF033749">
    <property type="entry name" value="bact_hemeryth"/>
    <property type="match status" value="1"/>
</dbReference>